<dbReference type="InterPro" id="IPR004843">
    <property type="entry name" value="Calcineurin-like_PHP"/>
</dbReference>
<evidence type="ECO:0000259" key="8">
    <source>
        <dbReference type="Pfam" id="PF16656"/>
    </source>
</evidence>
<dbReference type="SUPFAM" id="SSF56300">
    <property type="entry name" value="Metallo-dependent phosphatases"/>
    <property type="match status" value="1"/>
</dbReference>
<evidence type="ECO:0000256" key="5">
    <source>
        <dbReference type="RuleBase" id="RU361203"/>
    </source>
</evidence>
<dbReference type="InterPro" id="IPR015914">
    <property type="entry name" value="PAPs_N"/>
</dbReference>
<comment type="similarity">
    <text evidence="1 5">Belongs to the metallophosphoesterase superfamily. Purple acid phosphatase family.</text>
</comment>
<evidence type="ECO:0000256" key="1">
    <source>
        <dbReference type="ARBA" id="ARBA00008723"/>
    </source>
</evidence>
<dbReference type="SUPFAM" id="SSF49363">
    <property type="entry name" value="Purple acid phosphatase, N-terminal domain"/>
    <property type="match status" value="1"/>
</dbReference>
<dbReference type="Pfam" id="PF14008">
    <property type="entry name" value="Metallophos_C"/>
    <property type="match status" value="1"/>
</dbReference>
<evidence type="ECO:0000259" key="7">
    <source>
        <dbReference type="Pfam" id="PF14008"/>
    </source>
</evidence>
<dbReference type="InterPro" id="IPR041792">
    <property type="entry name" value="MPP_PAP"/>
</dbReference>
<dbReference type="PANTHER" id="PTHR22953">
    <property type="entry name" value="ACID PHOSPHATASE RELATED"/>
    <property type="match status" value="1"/>
</dbReference>
<dbReference type="InterPro" id="IPR029052">
    <property type="entry name" value="Metallo-depent_PP-like"/>
</dbReference>
<accession>A0AAV1HUD6</accession>
<feature type="domain" description="Purple acid phosphatase C-terminal" evidence="7">
    <location>
        <begin position="478"/>
        <end position="515"/>
    </location>
</feature>
<evidence type="ECO:0000259" key="6">
    <source>
        <dbReference type="Pfam" id="PF00149"/>
    </source>
</evidence>
<dbReference type="PANTHER" id="PTHR22953:SF153">
    <property type="entry name" value="PURPLE ACID PHOSPHATASE"/>
    <property type="match status" value="1"/>
</dbReference>
<evidence type="ECO:0000256" key="2">
    <source>
        <dbReference type="ARBA" id="ARBA00022729"/>
    </source>
</evidence>
<dbReference type="GO" id="GO:0046872">
    <property type="term" value="F:metal ion binding"/>
    <property type="evidence" value="ECO:0007669"/>
    <property type="project" value="InterPro"/>
</dbReference>
<evidence type="ECO:0000256" key="3">
    <source>
        <dbReference type="ARBA" id="ARBA00022801"/>
    </source>
</evidence>
<dbReference type="InterPro" id="IPR008963">
    <property type="entry name" value="Purple_acid_Pase-like_N"/>
</dbReference>
<dbReference type="EC" id="3.1.3.2" evidence="5"/>
<evidence type="ECO:0000313" key="10">
    <source>
        <dbReference type="Proteomes" id="UP001314263"/>
    </source>
</evidence>
<protein>
    <recommendedName>
        <fullName evidence="5">Purple acid phosphatase</fullName>
        <ecNumber evidence="5">3.1.3.2</ecNumber>
    </recommendedName>
</protein>
<dbReference type="CDD" id="cd00839">
    <property type="entry name" value="MPP_PAPs"/>
    <property type="match status" value="1"/>
</dbReference>
<comment type="catalytic activity">
    <reaction evidence="5">
        <text>a phosphate monoester + H2O = an alcohol + phosphate</text>
        <dbReference type="Rhea" id="RHEA:15017"/>
        <dbReference type="ChEBI" id="CHEBI:15377"/>
        <dbReference type="ChEBI" id="CHEBI:30879"/>
        <dbReference type="ChEBI" id="CHEBI:43474"/>
        <dbReference type="ChEBI" id="CHEBI:67140"/>
        <dbReference type="EC" id="3.1.3.2"/>
    </reaction>
</comment>
<dbReference type="Pfam" id="PF00149">
    <property type="entry name" value="Metallophos"/>
    <property type="match status" value="1"/>
</dbReference>
<dbReference type="InterPro" id="IPR039331">
    <property type="entry name" value="PAPs-like"/>
</dbReference>
<sequence length="557" mass="62002">MHKAEAATPAPVSYNYTGWQPGSNDLSLDDPLVAMTVDKSTPEQIRLTLGANVDTILVVWTTGAGFNFSETYETPSTPLQTKVLYGLSPSALDHTAEGVQDAYVFNNTGYVKDPTNNFFISGSTHLVELKNLSPETVYYYKCGDPDVAMSSVFSFKTGKTPSAKAFPVTFALTADVGQTTNSSWTLQQLAAHEHDVTIHVGDVAYADDYSAEGCTNTIYYTPVGDIYNETQPTAPQCDTITAYQPRWDTFGRLISNTVNTSSVPYMPLVGDHEVEIKATGNNVPFKSFLNRYPTPYEQSESTNQLYYSWNYGGVHVVMVGAFEQEGEYNFTSQITISQTQIDWLIRDLKTVNRLVTPWVVAMIHTPWYNSFQAHFKEIECFQQQIEDILYEYGVDMVFSGHTHAYERCRRTYKFELDACAPTYVTVGDGGNIEGLSKPTIDMPDGRIPFCESPPNSSYPYCATFEQSNGIGQGNYYCPTEQPLYSAFRESAFGYGFLEFVSATEVKWSWYKWMDGNITPSDSLTVTKDLTCPNQLKSLGQTAVNTLLDPKPVIAGLV</sequence>
<dbReference type="InterPro" id="IPR025733">
    <property type="entry name" value="PAPs_C"/>
</dbReference>
<keyword evidence="2" id="KW-0732">Signal</keyword>
<comment type="caution">
    <text evidence="9">The sequence shown here is derived from an EMBL/GenBank/DDBJ whole genome shotgun (WGS) entry which is preliminary data.</text>
</comment>
<reference evidence="9 10" key="1">
    <citation type="submission" date="2023-10" db="EMBL/GenBank/DDBJ databases">
        <authorList>
            <person name="Maclean D."/>
            <person name="Macfadyen A."/>
        </authorList>
    </citation>
    <scope>NUCLEOTIDE SEQUENCE [LARGE SCALE GENOMIC DNA]</scope>
</reference>
<dbReference type="Gene3D" id="3.60.21.10">
    <property type="match status" value="2"/>
</dbReference>
<name>A0AAV1HUD6_9CHLO</name>
<dbReference type="Gene3D" id="2.60.40.380">
    <property type="entry name" value="Purple acid phosphatase-like, N-terminal"/>
    <property type="match status" value="1"/>
</dbReference>
<keyword evidence="10" id="KW-1185">Reference proteome</keyword>
<dbReference type="EMBL" id="CAUYUE010000002">
    <property type="protein sequence ID" value="CAK0748038.1"/>
    <property type="molecule type" value="Genomic_DNA"/>
</dbReference>
<dbReference type="AlphaFoldDB" id="A0AAV1HUD6"/>
<gene>
    <name evidence="9" type="ORF">CVIRNUC_001809</name>
</gene>
<feature type="domain" description="Purple acid phosphatase N-terminal" evidence="8">
    <location>
        <begin position="42"/>
        <end position="157"/>
    </location>
</feature>
<keyword evidence="4" id="KW-0325">Glycoprotein</keyword>
<dbReference type="Pfam" id="PF16656">
    <property type="entry name" value="Pur_ac_phosph_N"/>
    <property type="match status" value="1"/>
</dbReference>
<evidence type="ECO:0000313" key="9">
    <source>
        <dbReference type="EMBL" id="CAK0748038.1"/>
    </source>
</evidence>
<evidence type="ECO:0000256" key="4">
    <source>
        <dbReference type="ARBA" id="ARBA00023180"/>
    </source>
</evidence>
<feature type="domain" description="Calcineurin-like phosphoesterase" evidence="6">
    <location>
        <begin position="169"/>
        <end position="405"/>
    </location>
</feature>
<dbReference type="Proteomes" id="UP001314263">
    <property type="component" value="Unassembled WGS sequence"/>
</dbReference>
<dbReference type="GO" id="GO:0003993">
    <property type="term" value="F:acid phosphatase activity"/>
    <property type="evidence" value="ECO:0007669"/>
    <property type="project" value="UniProtKB-EC"/>
</dbReference>
<organism evidence="9 10">
    <name type="scientific">Coccomyxa viridis</name>
    <dbReference type="NCBI Taxonomy" id="1274662"/>
    <lineage>
        <taxon>Eukaryota</taxon>
        <taxon>Viridiplantae</taxon>
        <taxon>Chlorophyta</taxon>
        <taxon>core chlorophytes</taxon>
        <taxon>Trebouxiophyceae</taxon>
        <taxon>Trebouxiophyceae incertae sedis</taxon>
        <taxon>Coccomyxaceae</taxon>
        <taxon>Coccomyxa</taxon>
    </lineage>
</organism>
<proteinExistence type="inferred from homology"/>
<keyword evidence="3 5" id="KW-0378">Hydrolase</keyword>